<proteinExistence type="predicted"/>
<dbReference type="PROSITE" id="PS50086">
    <property type="entry name" value="TBC_RABGAP"/>
    <property type="match status" value="1"/>
</dbReference>
<organism evidence="5 6">
    <name type="scientific">Macrostomum lignano</name>
    <dbReference type="NCBI Taxonomy" id="282301"/>
    <lineage>
        <taxon>Eukaryota</taxon>
        <taxon>Metazoa</taxon>
        <taxon>Spiralia</taxon>
        <taxon>Lophotrochozoa</taxon>
        <taxon>Platyhelminthes</taxon>
        <taxon>Rhabditophora</taxon>
        <taxon>Macrostomorpha</taxon>
        <taxon>Macrostomida</taxon>
        <taxon>Macrostomidae</taxon>
        <taxon>Macrostomum</taxon>
    </lineage>
</organism>
<dbReference type="PANTHER" id="PTHR47219:SF10">
    <property type="entry name" value="GROWTH HORMONE-REGULATED TBC PROTEIN 1"/>
    <property type="match status" value="1"/>
</dbReference>
<evidence type="ECO:0000256" key="1">
    <source>
        <dbReference type="ARBA" id="ARBA00022468"/>
    </source>
</evidence>
<dbReference type="PANTHER" id="PTHR47219">
    <property type="entry name" value="RAB GTPASE-ACTIVATING PROTEIN 1-LIKE"/>
    <property type="match status" value="1"/>
</dbReference>
<evidence type="ECO:0000259" key="4">
    <source>
        <dbReference type="PROSITE" id="PS50086"/>
    </source>
</evidence>
<feature type="domain" description="Rab-GAP TBC" evidence="4">
    <location>
        <begin position="56"/>
        <end position="248"/>
    </location>
</feature>
<feature type="non-terminal residue" evidence="5">
    <location>
        <position position="1"/>
    </location>
</feature>
<dbReference type="FunFam" id="1.10.8.270:FF:000016">
    <property type="entry name" value="TBC1 domain family member 2A"/>
    <property type="match status" value="1"/>
</dbReference>
<evidence type="ECO:0000256" key="3">
    <source>
        <dbReference type="ARBA" id="ARBA00070878"/>
    </source>
</evidence>
<accession>A0A267E1U1</accession>
<evidence type="ECO:0000313" key="5">
    <source>
        <dbReference type="EMBL" id="PAA54652.1"/>
    </source>
</evidence>
<dbReference type="Gene3D" id="1.10.8.270">
    <property type="entry name" value="putative rabgap domain of human tbc1 domain family member 14 like domains"/>
    <property type="match status" value="1"/>
</dbReference>
<dbReference type="Gene3D" id="1.10.472.80">
    <property type="entry name" value="Ypt/Rab-GAP domain of gyp1p, domain 3"/>
    <property type="match status" value="1"/>
</dbReference>
<dbReference type="GO" id="GO:0031267">
    <property type="term" value="F:small GTPase binding"/>
    <property type="evidence" value="ECO:0007669"/>
    <property type="project" value="TreeGrafter"/>
</dbReference>
<dbReference type="InterPro" id="IPR050302">
    <property type="entry name" value="Rab_GAP_TBC_domain"/>
</dbReference>
<dbReference type="InterPro" id="IPR035969">
    <property type="entry name" value="Rab-GAP_TBC_sf"/>
</dbReference>
<dbReference type="Gene3D" id="1.10.10.750">
    <property type="entry name" value="Ypt/Rab-GAP domain of gyp1p, domain 1"/>
    <property type="match status" value="1"/>
</dbReference>
<dbReference type="GO" id="GO:0005096">
    <property type="term" value="F:GTPase activator activity"/>
    <property type="evidence" value="ECO:0007669"/>
    <property type="project" value="UniProtKB-KW"/>
</dbReference>
<dbReference type="FunFam" id="1.10.472.80:FF:000029">
    <property type="entry name" value="Growth hormone-regulated TBC protein 1"/>
    <property type="match status" value="1"/>
</dbReference>
<reference evidence="5 6" key="1">
    <citation type="submission" date="2017-06" db="EMBL/GenBank/DDBJ databases">
        <title>A platform for efficient transgenesis in Macrostomum lignano, a flatworm model organism for stem cell research.</title>
        <authorList>
            <person name="Berezikov E."/>
        </authorList>
    </citation>
    <scope>NUCLEOTIDE SEQUENCE [LARGE SCALE GENOMIC DNA]</scope>
    <source>
        <strain evidence="5">DV1</strain>
        <tissue evidence="5">Whole organism</tissue>
    </source>
</reference>
<dbReference type="Pfam" id="PF00566">
    <property type="entry name" value="RabGAP-TBC"/>
    <property type="match status" value="1"/>
</dbReference>
<dbReference type="InterPro" id="IPR000195">
    <property type="entry name" value="Rab-GAP-TBC_dom"/>
</dbReference>
<protein>
    <recommendedName>
        <fullName evidence="3">Growth hormone-regulated TBC protein 1</fullName>
    </recommendedName>
</protein>
<dbReference type="EMBL" id="NIVC01002876">
    <property type="protein sequence ID" value="PAA54652.1"/>
    <property type="molecule type" value="Genomic_DNA"/>
</dbReference>
<dbReference type="SMART" id="SM00164">
    <property type="entry name" value="TBC"/>
    <property type="match status" value="1"/>
</dbReference>
<gene>
    <name evidence="5" type="ORF">BOX15_Mlig012567g1</name>
</gene>
<dbReference type="SUPFAM" id="SSF47923">
    <property type="entry name" value="Ypt/Rab-GAP domain of gyp1p"/>
    <property type="match status" value="2"/>
</dbReference>
<comment type="function">
    <text evidence="2">May act as a GTPase-activating protein for Rab family protein(s).</text>
</comment>
<sequence length="323" mass="37389">HMDYGFELTDDERRAFDEFVGDYASVLDRRSGRWQSLNQSELQSRSGKLKRFIRKGIPRELRSDVWMLVSGAQGRLNERPGYYKTLLGNVAEDDAVANQVRLDLHRTFPENVHFKEFGNSESQMQALFNVLYAFGKKNPAVGYCQGLNYVTALMLLVVKDEEKAFWLLDTLVNRILPGYYQPSMASFQAECYVLGRLVQEKLPQVHKFMKDYGVTFPMVTLKWFICLYADVLPVETVYRIWDVLFFEGSKVLFRVALTLIHLNQNALLGCRDLPSAIKVFQQMVQDRNVLHCHTFIPQIFKVPQSLPMKKIEQLRAEAQANQD</sequence>
<name>A0A267E1U1_9PLAT</name>
<keyword evidence="1" id="KW-0343">GTPase activation</keyword>
<dbReference type="STRING" id="282301.A0A267E1U1"/>
<evidence type="ECO:0000313" key="6">
    <source>
        <dbReference type="Proteomes" id="UP000215902"/>
    </source>
</evidence>
<dbReference type="OrthoDB" id="294251at2759"/>
<comment type="caution">
    <text evidence="5">The sequence shown here is derived from an EMBL/GenBank/DDBJ whole genome shotgun (WGS) entry which is preliminary data.</text>
</comment>
<keyword evidence="6" id="KW-1185">Reference proteome</keyword>
<evidence type="ECO:0000256" key="2">
    <source>
        <dbReference type="ARBA" id="ARBA00043879"/>
    </source>
</evidence>
<dbReference type="Proteomes" id="UP000215902">
    <property type="component" value="Unassembled WGS sequence"/>
</dbReference>
<dbReference type="AlphaFoldDB" id="A0A267E1U1"/>